<evidence type="ECO:0000313" key="3">
    <source>
        <dbReference type="Proteomes" id="UP000245489"/>
    </source>
</evidence>
<dbReference type="PANTHER" id="PTHR33490">
    <property type="entry name" value="BLR5614 PROTEIN-RELATED"/>
    <property type="match status" value="1"/>
</dbReference>
<dbReference type="OrthoDB" id="9804872at2"/>
<dbReference type="InterPro" id="IPR048930">
    <property type="entry name" value="Bact_transglu_N_2"/>
</dbReference>
<dbReference type="InterPro" id="IPR002931">
    <property type="entry name" value="Transglutaminase-like"/>
</dbReference>
<keyword evidence="2" id="KW-0645">Protease</keyword>
<dbReference type="SUPFAM" id="SSF54001">
    <property type="entry name" value="Cysteine proteinases"/>
    <property type="match status" value="1"/>
</dbReference>
<dbReference type="AlphaFoldDB" id="A0A316E9S6"/>
<keyword evidence="3" id="KW-1185">Reference proteome</keyword>
<evidence type="ECO:0000259" key="1">
    <source>
        <dbReference type="SMART" id="SM00460"/>
    </source>
</evidence>
<gene>
    <name evidence="2" type="ORF">LV89_02228</name>
</gene>
<dbReference type="Gene3D" id="2.60.40.2250">
    <property type="match status" value="1"/>
</dbReference>
<dbReference type="Gene3D" id="3.10.620.30">
    <property type="match status" value="1"/>
</dbReference>
<name>A0A316E9S6_9BACT</name>
<dbReference type="Pfam" id="PF01841">
    <property type="entry name" value="Transglut_core"/>
    <property type="match status" value="1"/>
</dbReference>
<dbReference type="GO" id="GO:0008233">
    <property type="term" value="F:peptidase activity"/>
    <property type="evidence" value="ECO:0007669"/>
    <property type="project" value="UniProtKB-KW"/>
</dbReference>
<dbReference type="GO" id="GO:0006508">
    <property type="term" value="P:proteolysis"/>
    <property type="evidence" value="ECO:0007669"/>
    <property type="project" value="UniProtKB-KW"/>
</dbReference>
<evidence type="ECO:0000313" key="2">
    <source>
        <dbReference type="EMBL" id="PWK26719.1"/>
    </source>
</evidence>
<dbReference type="PANTHER" id="PTHR33490:SF12">
    <property type="entry name" value="BLL5557 PROTEIN"/>
    <property type="match status" value="1"/>
</dbReference>
<reference evidence="2 3" key="1">
    <citation type="submission" date="2018-05" db="EMBL/GenBank/DDBJ databases">
        <title>Genomic Encyclopedia of Archaeal and Bacterial Type Strains, Phase II (KMG-II): from individual species to whole genera.</title>
        <authorList>
            <person name="Goeker M."/>
        </authorList>
    </citation>
    <scope>NUCLEOTIDE SEQUENCE [LARGE SCALE GENOMIC DNA]</scope>
    <source>
        <strain evidence="2 3">DSM 22214</strain>
    </source>
</reference>
<dbReference type="Proteomes" id="UP000245489">
    <property type="component" value="Unassembled WGS sequence"/>
</dbReference>
<dbReference type="Pfam" id="PF21295">
    <property type="entry name" value="Bact_transglu_N_2"/>
    <property type="match status" value="1"/>
</dbReference>
<dbReference type="InterPro" id="IPR038765">
    <property type="entry name" value="Papain-like_cys_pep_sf"/>
</dbReference>
<keyword evidence="2" id="KW-0378">Hydrolase</keyword>
<organism evidence="2 3">
    <name type="scientific">Arcicella aurantiaca</name>
    <dbReference type="NCBI Taxonomy" id="591202"/>
    <lineage>
        <taxon>Bacteria</taxon>
        <taxon>Pseudomonadati</taxon>
        <taxon>Bacteroidota</taxon>
        <taxon>Cytophagia</taxon>
        <taxon>Cytophagales</taxon>
        <taxon>Flectobacillaceae</taxon>
        <taxon>Arcicella</taxon>
    </lineage>
</organism>
<protein>
    <submittedName>
        <fullName evidence="2">Transglutaminase-like putative cysteine protease</fullName>
    </submittedName>
</protein>
<proteinExistence type="predicted"/>
<dbReference type="RefSeq" id="WP_109742964.1">
    <property type="nucleotide sequence ID" value="NZ_QGGO01000010.1"/>
</dbReference>
<sequence length="259" mass="29216">MKLKVACQLDYESKENVPLILILRPQNSSGQQVIEENYTITPKLPISEYKDVYGNLCQRLVCPVGSISISTSSVVEAQDNLDINFAADYVPVENLPADVLIYLLASRYCEVDKLFNLAVEITQNITMGYSQVDAICQWVRKNIRYEYGHSCSSTSAFDISQSKIGVCRDFSHLCMALCRCLSIPARMVVGYLYDLKPMDLHAWFEAYIGDQWYTFDATQSSLKGNRVVLAYGRDANDVAFSTQFGEMELLNMWVSVEAV</sequence>
<feature type="domain" description="Transglutaminase-like" evidence="1">
    <location>
        <begin position="159"/>
        <end position="219"/>
    </location>
</feature>
<dbReference type="EMBL" id="QGGO01000010">
    <property type="protein sequence ID" value="PWK26719.1"/>
    <property type="molecule type" value="Genomic_DNA"/>
</dbReference>
<accession>A0A316E9S6</accession>
<comment type="caution">
    <text evidence="2">The sequence shown here is derived from an EMBL/GenBank/DDBJ whole genome shotgun (WGS) entry which is preliminary data.</text>
</comment>
<dbReference type="SMART" id="SM00460">
    <property type="entry name" value="TGc"/>
    <property type="match status" value="1"/>
</dbReference>